<sequence>MVLCPSFTHVWILIVLMFAKLEQSHGATVWELIQENNQLRELHSFIRQQNMSRLFEQTGITVFAPYSTAFLYYDEMHYGYNMADPKMAESFLSFHIAQGIIHESDIVDNRATDSTHSSNAKLHFNTFTDGDDLVKSVNGAVLLNVDIVASNGVLHIIDKVIAPIASNRTLHDYMLKPEMPNLSFVSVTRASIVDMGLKNRTRNNNYQFTAFAPNDSVLFPMPAYGQDVLFGDAFLLRSVIQAHMIPDYVQFLPSRGTVLPRVATAGAVKFERRNGELYVMNNKVRARVVDANIPVSNGVIHVIDNLLYFVYMNIVQKLQEMSETRKALGLYLDKLPLSTKTILASTNKKFTIFAPTDEAFAKIPRLDQEELSNDLSLLSEVLETHIIPDVEIVGYNIPRYDELTSINNNTIRVLQVNNEVYVEAGGVQARVEMADIKCTNGIIHLISNVLLIRNFSIWDAISGNAQLQYAANMISKDPTLQSILSGTAAGYGQLTMFIPGDAGIFKIPERTRNYFSSDPNVVIEAFRGHLFRGELPSYDVTSMIVKKTISDKDIEIEILKGFGVTGSHIFAKVVVMDILCSNGVIHIIDDLLHVPTRNILEQMARYTDLEFQTSFYSMPKMSSLRSKLWTEDVFFTVFVPVDDAFDVVPRSRVDKMLQDEPYMEKILKAHVVPNMSLYAEDFSDGDLLLAEEEFIHIFREGSDDVVIINNNVKAKILKSNIRATNGKLHVIDRLLYFPYLTVAETMAKDPRFSAFYDLMSLLVEFQLMAADDGQQMTIFVPSSTFLASISTNESSAILANPEILRKIFIGHVIPGARLDSMYLRQKFVSEYVYTGQNSSTFKFEDETQGVTISAGYSNLHQPLDIVRDGVACSNGILYTIDGFLSWSLLNIRQELESDATLNDTAQRFMDFLPDDVEDIFADEGQIYTLFLPEEAALQNIKNDFRPNVTDKEGVYRRHVINGSMVTLADFIQKGNSSHNDTTRVDNIVRGEDCFLLWNEIETKIIKSNILAKNGIIHIVDKMLLSIPEPEITSRKGALEPGVGGAVVIKTNIILLLVTCSISLLSIFVKR</sequence>
<keyword evidence="1" id="KW-0472">Membrane</keyword>
<dbReference type="Gene3D" id="2.30.180.10">
    <property type="entry name" value="FAS1 domain"/>
    <property type="match status" value="7"/>
</dbReference>
<dbReference type="AlphaFoldDB" id="A0A210R5J5"/>
<dbReference type="InterPro" id="IPR036378">
    <property type="entry name" value="FAS1_dom_sf"/>
</dbReference>
<keyword evidence="5" id="KW-1185">Reference proteome</keyword>
<feature type="domain" description="FAS1" evidence="3">
    <location>
        <begin position="454"/>
        <end position="592"/>
    </location>
</feature>
<keyword evidence="1" id="KW-0812">Transmembrane</keyword>
<dbReference type="Pfam" id="PF02469">
    <property type="entry name" value="Fasciclin"/>
    <property type="match status" value="7"/>
</dbReference>
<evidence type="ECO:0000256" key="1">
    <source>
        <dbReference type="SAM" id="Phobius"/>
    </source>
</evidence>
<dbReference type="InterPro" id="IPR050904">
    <property type="entry name" value="Adhesion/Biosynth-related"/>
</dbReference>
<evidence type="ECO:0000313" key="5">
    <source>
        <dbReference type="Proteomes" id="UP000242188"/>
    </source>
</evidence>
<dbReference type="PANTHER" id="PTHR10900:SF77">
    <property type="entry name" value="FI19380P1"/>
    <property type="match status" value="1"/>
</dbReference>
<dbReference type="InterPro" id="IPR000782">
    <property type="entry name" value="FAS1_domain"/>
</dbReference>
<feature type="transmembrane region" description="Helical" evidence="1">
    <location>
        <begin position="1052"/>
        <end position="1068"/>
    </location>
</feature>
<protein>
    <submittedName>
        <fullName evidence="4">Periostin</fullName>
    </submittedName>
</protein>
<evidence type="ECO:0000256" key="2">
    <source>
        <dbReference type="SAM" id="SignalP"/>
    </source>
</evidence>
<dbReference type="SUPFAM" id="SSF82153">
    <property type="entry name" value="FAS1 domain"/>
    <property type="match status" value="7"/>
</dbReference>
<dbReference type="EMBL" id="NEDP02000222">
    <property type="protein sequence ID" value="OWF56282.1"/>
    <property type="molecule type" value="Genomic_DNA"/>
</dbReference>
<keyword evidence="1" id="KW-1133">Transmembrane helix</keyword>
<feature type="domain" description="FAS1" evidence="3">
    <location>
        <begin position="171"/>
        <end position="307"/>
    </location>
</feature>
<feature type="domain" description="FAS1" evidence="3">
    <location>
        <begin position="596"/>
        <end position="735"/>
    </location>
</feature>
<feature type="domain" description="FAS1" evidence="3">
    <location>
        <begin position="739"/>
        <end position="884"/>
    </location>
</feature>
<dbReference type="PANTHER" id="PTHR10900">
    <property type="entry name" value="PERIOSTIN-RELATED"/>
    <property type="match status" value="1"/>
</dbReference>
<name>A0A210R5J5_MIZYE</name>
<gene>
    <name evidence="4" type="ORF">KP79_PYT23227</name>
</gene>
<organism evidence="4 5">
    <name type="scientific">Mizuhopecten yessoensis</name>
    <name type="common">Japanese scallop</name>
    <name type="synonym">Patinopecten yessoensis</name>
    <dbReference type="NCBI Taxonomy" id="6573"/>
    <lineage>
        <taxon>Eukaryota</taxon>
        <taxon>Metazoa</taxon>
        <taxon>Spiralia</taxon>
        <taxon>Lophotrochozoa</taxon>
        <taxon>Mollusca</taxon>
        <taxon>Bivalvia</taxon>
        <taxon>Autobranchia</taxon>
        <taxon>Pteriomorphia</taxon>
        <taxon>Pectinida</taxon>
        <taxon>Pectinoidea</taxon>
        <taxon>Pectinidae</taxon>
        <taxon>Mizuhopecten</taxon>
    </lineage>
</organism>
<dbReference type="SMART" id="SM00554">
    <property type="entry name" value="FAS1"/>
    <property type="match status" value="7"/>
</dbReference>
<feature type="domain" description="FAS1" evidence="3">
    <location>
        <begin position="888"/>
        <end position="1023"/>
    </location>
</feature>
<keyword evidence="2" id="KW-0732">Signal</keyword>
<dbReference type="Proteomes" id="UP000242188">
    <property type="component" value="Unassembled WGS sequence"/>
</dbReference>
<proteinExistence type="predicted"/>
<evidence type="ECO:0000259" key="3">
    <source>
        <dbReference type="PROSITE" id="PS50213"/>
    </source>
</evidence>
<comment type="caution">
    <text evidence="4">The sequence shown here is derived from an EMBL/GenBank/DDBJ whole genome shotgun (WGS) entry which is preliminary data.</text>
</comment>
<feature type="domain" description="FAS1" evidence="3">
    <location>
        <begin position="311"/>
        <end position="450"/>
    </location>
</feature>
<feature type="signal peptide" evidence="2">
    <location>
        <begin position="1"/>
        <end position="26"/>
    </location>
</feature>
<accession>A0A210R5J5</accession>
<reference evidence="4 5" key="1">
    <citation type="journal article" date="2017" name="Nat. Ecol. Evol.">
        <title>Scallop genome provides insights into evolution of bilaterian karyotype and development.</title>
        <authorList>
            <person name="Wang S."/>
            <person name="Zhang J."/>
            <person name="Jiao W."/>
            <person name="Li J."/>
            <person name="Xun X."/>
            <person name="Sun Y."/>
            <person name="Guo X."/>
            <person name="Huan P."/>
            <person name="Dong B."/>
            <person name="Zhang L."/>
            <person name="Hu X."/>
            <person name="Sun X."/>
            <person name="Wang J."/>
            <person name="Zhao C."/>
            <person name="Wang Y."/>
            <person name="Wang D."/>
            <person name="Huang X."/>
            <person name="Wang R."/>
            <person name="Lv J."/>
            <person name="Li Y."/>
            <person name="Zhang Z."/>
            <person name="Liu B."/>
            <person name="Lu W."/>
            <person name="Hui Y."/>
            <person name="Liang J."/>
            <person name="Zhou Z."/>
            <person name="Hou R."/>
            <person name="Li X."/>
            <person name="Liu Y."/>
            <person name="Li H."/>
            <person name="Ning X."/>
            <person name="Lin Y."/>
            <person name="Zhao L."/>
            <person name="Xing Q."/>
            <person name="Dou J."/>
            <person name="Li Y."/>
            <person name="Mao J."/>
            <person name="Guo H."/>
            <person name="Dou H."/>
            <person name="Li T."/>
            <person name="Mu C."/>
            <person name="Jiang W."/>
            <person name="Fu Q."/>
            <person name="Fu X."/>
            <person name="Miao Y."/>
            <person name="Liu J."/>
            <person name="Yu Q."/>
            <person name="Li R."/>
            <person name="Liao H."/>
            <person name="Li X."/>
            <person name="Kong Y."/>
            <person name="Jiang Z."/>
            <person name="Chourrout D."/>
            <person name="Li R."/>
            <person name="Bao Z."/>
        </authorList>
    </citation>
    <scope>NUCLEOTIDE SEQUENCE [LARGE SCALE GENOMIC DNA]</scope>
    <source>
        <strain evidence="4 5">PY_sf001</strain>
    </source>
</reference>
<evidence type="ECO:0000313" key="4">
    <source>
        <dbReference type="EMBL" id="OWF56282.1"/>
    </source>
</evidence>
<dbReference type="OrthoDB" id="7700931at2759"/>
<dbReference type="PROSITE" id="PS50213">
    <property type="entry name" value="FAS1"/>
    <property type="match status" value="7"/>
</dbReference>
<feature type="chain" id="PRO_5012781213" evidence="2">
    <location>
        <begin position="27"/>
        <end position="1070"/>
    </location>
</feature>
<feature type="domain" description="FAS1" evidence="3">
    <location>
        <begin position="26"/>
        <end position="161"/>
    </location>
</feature>